<evidence type="ECO:0000256" key="2">
    <source>
        <dbReference type="ARBA" id="ARBA00004236"/>
    </source>
</evidence>
<dbReference type="GO" id="GO:0005886">
    <property type="term" value="C:plasma membrane"/>
    <property type="evidence" value="ECO:0007669"/>
    <property type="project" value="UniProtKB-SubCell"/>
</dbReference>
<dbReference type="SMART" id="SM00387">
    <property type="entry name" value="HATPase_c"/>
    <property type="match status" value="1"/>
</dbReference>
<keyword evidence="7 15" id="KW-0418">Kinase</keyword>
<dbReference type="InterPro" id="IPR036097">
    <property type="entry name" value="HisK_dim/P_sf"/>
</dbReference>
<comment type="subcellular location">
    <subcellularLocation>
        <location evidence="2">Cell membrane</location>
    </subcellularLocation>
</comment>
<dbReference type="InterPro" id="IPR005467">
    <property type="entry name" value="His_kinase_dom"/>
</dbReference>
<dbReference type="SUPFAM" id="SSF55874">
    <property type="entry name" value="ATPase domain of HSP90 chaperone/DNA topoisomerase II/histidine kinase"/>
    <property type="match status" value="1"/>
</dbReference>
<evidence type="ECO:0000256" key="4">
    <source>
        <dbReference type="ARBA" id="ARBA00022553"/>
    </source>
</evidence>
<dbReference type="EMBL" id="RJKE01000001">
    <property type="protein sequence ID" value="ROO84993.1"/>
    <property type="molecule type" value="Genomic_DNA"/>
</dbReference>
<keyword evidence="8 12" id="KW-1133">Transmembrane helix</keyword>
<proteinExistence type="predicted"/>
<evidence type="ECO:0000259" key="14">
    <source>
        <dbReference type="PROSITE" id="PS50885"/>
    </source>
</evidence>
<comment type="caution">
    <text evidence="15">The sequence shown here is derived from an EMBL/GenBank/DDBJ whole genome shotgun (WGS) entry which is preliminary data.</text>
</comment>
<keyword evidence="16" id="KW-1185">Reference proteome</keyword>
<gene>
    <name evidence="15" type="ORF">EDD29_2527</name>
</gene>
<evidence type="ECO:0000256" key="3">
    <source>
        <dbReference type="ARBA" id="ARBA00012438"/>
    </source>
</evidence>
<dbReference type="PANTHER" id="PTHR45436:SF5">
    <property type="entry name" value="SENSOR HISTIDINE KINASE TRCS"/>
    <property type="match status" value="1"/>
</dbReference>
<sequence length="453" mass="49172">MGSWSVRTRLTVIGCLVMALLCVVISALGTALGYGHETRERVDQAEATALKTVRLIRSGELPREIVTSSRSSIVQVVDAQGRVQAGTAPQGLGPRLSTQRPPADETAGTEVECDLPGLHGCKIVVVIRVYRPGGDWYVYSLEDAVPWYVGDLFLAQMILASLAIVALAGAGAYQVIGRALRPVEEIRAQTGQISAAVLAGRSTGHRITLPPQHDELRALAVTSNEMIAHLETSLLREREFTSSTSHDLRTPLAAMRVELDEALLHPDDTDWPPLARRLLTSVDRLQQLVEDLLVLARLDAGAAQDQQVLDLADLVQGEITRLRGTDALPDELDLEVRTGPAPVHGSRIQLTRLFDNLLDNALRHADHRVGIDVRTEADQVVLQVANDGDAIPEDKREAVFERFTRLDASRTKDTGGSGLGLTIVRDIAHAHHGTAHITPSPEGTRVTIRLPRA</sequence>
<feature type="region of interest" description="Disordered" evidence="11">
    <location>
        <begin position="85"/>
        <end position="109"/>
    </location>
</feature>
<dbReference type="InterPro" id="IPR003661">
    <property type="entry name" value="HisK_dim/P_dom"/>
</dbReference>
<evidence type="ECO:0000256" key="1">
    <source>
        <dbReference type="ARBA" id="ARBA00000085"/>
    </source>
</evidence>
<name>A0A3N1CUL0_9ACTN</name>
<feature type="domain" description="Histidine kinase" evidence="13">
    <location>
        <begin position="243"/>
        <end position="453"/>
    </location>
</feature>
<dbReference type="CDD" id="cd00082">
    <property type="entry name" value="HisKA"/>
    <property type="match status" value="1"/>
</dbReference>
<evidence type="ECO:0000256" key="9">
    <source>
        <dbReference type="ARBA" id="ARBA00023012"/>
    </source>
</evidence>
<evidence type="ECO:0000313" key="16">
    <source>
        <dbReference type="Proteomes" id="UP000272400"/>
    </source>
</evidence>
<evidence type="ECO:0000256" key="8">
    <source>
        <dbReference type="ARBA" id="ARBA00022989"/>
    </source>
</evidence>
<feature type="domain" description="HAMP" evidence="14">
    <location>
        <begin position="177"/>
        <end position="235"/>
    </location>
</feature>
<evidence type="ECO:0000313" key="15">
    <source>
        <dbReference type="EMBL" id="ROO84993.1"/>
    </source>
</evidence>
<organism evidence="15 16">
    <name type="scientific">Actinocorallia herbida</name>
    <dbReference type="NCBI Taxonomy" id="58109"/>
    <lineage>
        <taxon>Bacteria</taxon>
        <taxon>Bacillati</taxon>
        <taxon>Actinomycetota</taxon>
        <taxon>Actinomycetes</taxon>
        <taxon>Streptosporangiales</taxon>
        <taxon>Thermomonosporaceae</taxon>
        <taxon>Actinocorallia</taxon>
    </lineage>
</organism>
<dbReference type="SMART" id="SM00388">
    <property type="entry name" value="HisKA"/>
    <property type="match status" value="1"/>
</dbReference>
<dbReference type="SUPFAM" id="SSF47384">
    <property type="entry name" value="Homodimeric domain of signal transducing histidine kinase"/>
    <property type="match status" value="1"/>
</dbReference>
<keyword evidence="9" id="KW-0902">Two-component regulatory system</keyword>
<dbReference type="EC" id="2.7.13.3" evidence="3"/>
<evidence type="ECO:0000259" key="13">
    <source>
        <dbReference type="PROSITE" id="PS50109"/>
    </source>
</evidence>
<dbReference type="InterPro" id="IPR004358">
    <property type="entry name" value="Sig_transdc_His_kin-like_C"/>
</dbReference>
<comment type="catalytic activity">
    <reaction evidence="1">
        <text>ATP + protein L-histidine = ADP + protein N-phospho-L-histidine.</text>
        <dbReference type="EC" id="2.7.13.3"/>
    </reaction>
</comment>
<dbReference type="PRINTS" id="PR00344">
    <property type="entry name" value="BCTRLSENSOR"/>
</dbReference>
<evidence type="ECO:0000256" key="10">
    <source>
        <dbReference type="ARBA" id="ARBA00023136"/>
    </source>
</evidence>
<evidence type="ECO:0000256" key="7">
    <source>
        <dbReference type="ARBA" id="ARBA00022777"/>
    </source>
</evidence>
<dbReference type="AlphaFoldDB" id="A0A3N1CUL0"/>
<dbReference type="Gene3D" id="3.30.565.10">
    <property type="entry name" value="Histidine kinase-like ATPase, C-terminal domain"/>
    <property type="match status" value="1"/>
</dbReference>
<keyword evidence="4" id="KW-0597">Phosphoprotein</keyword>
<keyword evidence="5" id="KW-0808">Transferase</keyword>
<dbReference type="Gene3D" id="1.10.287.130">
    <property type="match status" value="1"/>
</dbReference>
<reference evidence="15 16" key="1">
    <citation type="submission" date="2018-11" db="EMBL/GenBank/DDBJ databases">
        <title>Sequencing the genomes of 1000 actinobacteria strains.</title>
        <authorList>
            <person name="Klenk H.-P."/>
        </authorList>
    </citation>
    <scope>NUCLEOTIDE SEQUENCE [LARGE SCALE GENOMIC DNA]</scope>
    <source>
        <strain evidence="15 16">DSM 44254</strain>
    </source>
</reference>
<evidence type="ECO:0000256" key="12">
    <source>
        <dbReference type="SAM" id="Phobius"/>
    </source>
</evidence>
<dbReference type="PROSITE" id="PS50885">
    <property type="entry name" value="HAMP"/>
    <property type="match status" value="1"/>
</dbReference>
<dbReference type="PANTHER" id="PTHR45436">
    <property type="entry name" value="SENSOR HISTIDINE KINASE YKOH"/>
    <property type="match status" value="1"/>
</dbReference>
<protein>
    <recommendedName>
        <fullName evidence="3">histidine kinase</fullName>
        <ecNumber evidence="3">2.7.13.3</ecNumber>
    </recommendedName>
</protein>
<evidence type="ECO:0000256" key="11">
    <source>
        <dbReference type="SAM" id="MobiDB-lite"/>
    </source>
</evidence>
<feature type="transmembrane region" description="Helical" evidence="12">
    <location>
        <begin position="12"/>
        <end position="34"/>
    </location>
</feature>
<dbReference type="InterPro" id="IPR050428">
    <property type="entry name" value="TCS_sensor_his_kinase"/>
</dbReference>
<accession>A0A3N1CUL0</accession>
<dbReference type="InterPro" id="IPR003660">
    <property type="entry name" value="HAMP_dom"/>
</dbReference>
<dbReference type="GO" id="GO:0000155">
    <property type="term" value="F:phosphorelay sensor kinase activity"/>
    <property type="evidence" value="ECO:0007669"/>
    <property type="project" value="InterPro"/>
</dbReference>
<keyword evidence="10 12" id="KW-0472">Membrane</keyword>
<dbReference type="InterPro" id="IPR003594">
    <property type="entry name" value="HATPase_dom"/>
</dbReference>
<dbReference type="Pfam" id="PF02518">
    <property type="entry name" value="HATPase_c"/>
    <property type="match status" value="1"/>
</dbReference>
<dbReference type="PROSITE" id="PS50109">
    <property type="entry name" value="HIS_KIN"/>
    <property type="match status" value="1"/>
</dbReference>
<keyword evidence="6 12" id="KW-0812">Transmembrane</keyword>
<dbReference type="Gene3D" id="6.10.340.10">
    <property type="match status" value="1"/>
</dbReference>
<dbReference type="RefSeq" id="WP_148085936.1">
    <property type="nucleotide sequence ID" value="NZ_RJKE01000001.1"/>
</dbReference>
<evidence type="ECO:0000256" key="6">
    <source>
        <dbReference type="ARBA" id="ARBA00022692"/>
    </source>
</evidence>
<evidence type="ECO:0000256" key="5">
    <source>
        <dbReference type="ARBA" id="ARBA00022679"/>
    </source>
</evidence>
<dbReference type="Proteomes" id="UP000272400">
    <property type="component" value="Unassembled WGS sequence"/>
</dbReference>
<dbReference type="Pfam" id="PF00512">
    <property type="entry name" value="HisKA"/>
    <property type="match status" value="1"/>
</dbReference>
<dbReference type="OrthoDB" id="9786919at2"/>
<dbReference type="InterPro" id="IPR036890">
    <property type="entry name" value="HATPase_C_sf"/>
</dbReference>